<proteinExistence type="predicted"/>
<gene>
    <name evidence="1" type="ORF">MRATA1EN22A_LOCUS28893</name>
</gene>
<dbReference type="EMBL" id="CATOBB020000261">
    <property type="protein sequence ID" value="CAM9135138.1"/>
    <property type="molecule type" value="Genomic_DNA"/>
</dbReference>
<evidence type="ECO:0000313" key="1">
    <source>
        <dbReference type="EMBL" id="CAM9135138.1"/>
    </source>
</evidence>
<accession>A0ACB1KE82</accession>
<reference evidence="1" key="1">
    <citation type="submission" date="2025-03" db="EMBL/GenBank/DDBJ databases">
        <authorList>
            <consortium name="ELIXIR-Norway"/>
            <consortium name="Elixir Norway"/>
        </authorList>
    </citation>
    <scope>NUCLEOTIDE SEQUENCE</scope>
</reference>
<evidence type="ECO:0000313" key="2">
    <source>
        <dbReference type="Proteomes" id="UP001162501"/>
    </source>
</evidence>
<organism evidence="1 2">
    <name type="scientific">Rangifer tarandus platyrhynchus</name>
    <name type="common">Svalbard reindeer</name>
    <dbReference type="NCBI Taxonomy" id="3082113"/>
    <lineage>
        <taxon>Eukaryota</taxon>
        <taxon>Metazoa</taxon>
        <taxon>Chordata</taxon>
        <taxon>Craniata</taxon>
        <taxon>Vertebrata</taxon>
        <taxon>Euteleostomi</taxon>
        <taxon>Mammalia</taxon>
        <taxon>Eutheria</taxon>
        <taxon>Laurasiatheria</taxon>
        <taxon>Artiodactyla</taxon>
        <taxon>Ruminantia</taxon>
        <taxon>Pecora</taxon>
        <taxon>Cervidae</taxon>
        <taxon>Odocoileinae</taxon>
        <taxon>Rangifer</taxon>
    </lineage>
</organism>
<name>A0ACB1KE82_RANTA</name>
<comment type="caution">
    <text evidence="1">The sequence shown here is derived from an EMBL/GenBank/DDBJ whole genome shotgun (WGS) entry which is preliminary data.</text>
</comment>
<dbReference type="Proteomes" id="UP001162501">
    <property type="component" value="Unassembled WGS sequence"/>
</dbReference>
<sequence>MSELSKPEEDLQDPGKAQGPVEAQLLGAEAGEALSPQPCPHSLLLHPSTAGRDSPGELPESPPEYPDYQSVMALYNTCYSILTAALSIMAPNKAPEAEEEQGESSDDVVPLSAPAVTLEPEHVAPDTLHLLVVELVHFLLLKYRTKELTTKDEILNVVLREDGYHFLEAFHQASEYLQLVFGMDVREVDHTKHTYMLVPTLGLSCDGMVSDGHTMPKTGLLVVVLGVILLEGNCTPEEGIWETLDDMGIYARREHYIYEEPREELLTQVWVQEGYLVYQLVPDSDPARYEFLWGPQAYVETSMFKVLEYLDRVS</sequence>
<protein>
    <submittedName>
        <fullName evidence="1">Uncharacterized protein</fullName>
    </submittedName>
</protein>